<feature type="non-terminal residue" evidence="2">
    <location>
        <position position="45"/>
    </location>
</feature>
<dbReference type="EMBL" id="CADCTX010000548">
    <property type="protein sequence ID" value="CAA9327579.1"/>
    <property type="molecule type" value="Genomic_DNA"/>
</dbReference>
<organism evidence="2">
    <name type="scientific">uncultured Gemmatimonadaceae bacterium</name>
    <dbReference type="NCBI Taxonomy" id="246130"/>
    <lineage>
        <taxon>Bacteria</taxon>
        <taxon>Pseudomonadati</taxon>
        <taxon>Gemmatimonadota</taxon>
        <taxon>Gemmatimonadia</taxon>
        <taxon>Gemmatimonadales</taxon>
        <taxon>Gemmatimonadaceae</taxon>
        <taxon>environmental samples</taxon>
    </lineage>
</organism>
<feature type="compositionally biased region" description="Basic residues" evidence="1">
    <location>
        <begin position="25"/>
        <end position="36"/>
    </location>
</feature>
<evidence type="ECO:0000313" key="2">
    <source>
        <dbReference type="EMBL" id="CAA9327579.1"/>
    </source>
</evidence>
<dbReference type="AlphaFoldDB" id="A0A6J4LBA2"/>
<name>A0A6J4LBA2_9BACT</name>
<protein>
    <submittedName>
        <fullName evidence="2">Uncharacterized protein</fullName>
    </submittedName>
</protein>
<feature type="compositionally biased region" description="Basic and acidic residues" evidence="1">
    <location>
        <begin position="1"/>
        <end position="13"/>
    </location>
</feature>
<accession>A0A6J4LBA2</accession>
<gene>
    <name evidence="2" type="ORF">AVDCRST_MAG40-1767</name>
</gene>
<reference evidence="2" key="1">
    <citation type="submission" date="2020-02" db="EMBL/GenBank/DDBJ databases">
        <authorList>
            <person name="Meier V. D."/>
        </authorList>
    </citation>
    <scope>NUCLEOTIDE SEQUENCE</scope>
    <source>
        <strain evidence="2">AVDCRST_MAG40</strain>
    </source>
</reference>
<evidence type="ECO:0000256" key="1">
    <source>
        <dbReference type="SAM" id="MobiDB-lite"/>
    </source>
</evidence>
<feature type="region of interest" description="Disordered" evidence="1">
    <location>
        <begin position="1"/>
        <end position="45"/>
    </location>
</feature>
<sequence length="45" mass="5057">HRPRDAPRGERLRCLHGLRAARGGGGRRRPRAHLVRPARGDRALV</sequence>
<feature type="non-terminal residue" evidence="2">
    <location>
        <position position="1"/>
    </location>
</feature>
<proteinExistence type="predicted"/>